<dbReference type="Gene3D" id="1.10.10.1150">
    <property type="entry name" value="Coenzyme PQQ synthesis protein D (PqqD)"/>
    <property type="match status" value="1"/>
</dbReference>
<organism evidence="1 2">
    <name type="scientific">Desulfofustis limnaeus</name>
    <dbReference type="NCBI Taxonomy" id="2740163"/>
    <lineage>
        <taxon>Bacteria</taxon>
        <taxon>Pseudomonadati</taxon>
        <taxon>Thermodesulfobacteriota</taxon>
        <taxon>Desulfobulbia</taxon>
        <taxon>Desulfobulbales</taxon>
        <taxon>Desulfocapsaceae</taxon>
        <taxon>Desulfofustis</taxon>
    </lineage>
</organism>
<dbReference type="InterPro" id="IPR008792">
    <property type="entry name" value="PQQD"/>
</dbReference>
<dbReference type="RefSeq" id="WP_284151087.1">
    <property type="nucleotide sequence ID" value="NZ_AP025516.1"/>
</dbReference>
<dbReference type="EMBL" id="AP025516">
    <property type="protein sequence ID" value="BDD87670.1"/>
    <property type="molecule type" value="Genomic_DNA"/>
</dbReference>
<keyword evidence="2" id="KW-1185">Reference proteome</keyword>
<gene>
    <name evidence="1" type="ORF">DPPLL_20350</name>
</gene>
<reference evidence="1 2" key="1">
    <citation type="submission" date="2022-01" db="EMBL/GenBank/DDBJ databases">
        <title>Desulfofustis limnae sp. nov., a novel mesophilic sulfate-reducing bacterium isolated from marsh soil.</title>
        <authorList>
            <person name="Watanabe M."/>
            <person name="Takahashi A."/>
            <person name="Kojima H."/>
            <person name="Fukui M."/>
        </authorList>
    </citation>
    <scope>NUCLEOTIDE SEQUENCE [LARGE SCALE GENOMIC DNA]</scope>
    <source>
        <strain evidence="1 2">PPLL</strain>
    </source>
</reference>
<dbReference type="InterPro" id="IPR041881">
    <property type="entry name" value="PqqD_sf"/>
</dbReference>
<proteinExistence type="predicted"/>
<evidence type="ECO:0000313" key="1">
    <source>
        <dbReference type="EMBL" id="BDD87670.1"/>
    </source>
</evidence>
<evidence type="ECO:0008006" key="3">
    <source>
        <dbReference type="Google" id="ProtNLM"/>
    </source>
</evidence>
<accession>A0ABM7W9L1</accession>
<name>A0ABM7W9L1_9BACT</name>
<sequence length="108" mass="12197">MAETKPTRPVIDPDKIYITSEDVVARQIEDEFLLVPIASGIGDMEDALYTLNETGRMIWQKLDATKTINTVVDELADEYDAPRETINKDVCGILEELVRLNMVQRLDG</sequence>
<protein>
    <recommendedName>
        <fullName evidence="3">PqqD family protein</fullName>
    </recommendedName>
</protein>
<dbReference type="Pfam" id="PF05402">
    <property type="entry name" value="PqqD"/>
    <property type="match status" value="1"/>
</dbReference>
<dbReference type="Proteomes" id="UP000830055">
    <property type="component" value="Chromosome"/>
</dbReference>
<evidence type="ECO:0000313" key="2">
    <source>
        <dbReference type="Proteomes" id="UP000830055"/>
    </source>
</evidence>